<sequence length="196" mass="22193">MASGLENCGKRFLWVLKKPSDDKRKITEQMDDFHVASVLLDGFTERTRGLGVVVKSQALQMEVLKKESVCGFVTHCRWNSILEALDTGVPMIAWPLYAEQHVNSNVLVGDMKIAIPAEKREEDGFVTAIELETRVRELIESEKGTELRERIRKMKEMGLAAFGDSGSSKLDLEKLIDAIYTLYLNEVSYPKLFTFC</sequence>
<keyword evidence="5" id="KW-1185">Reference proteome</keyword>
<comment type="similarity">
    <text evidence="1">Belongs to the UDP-glycosyltransferase family.</text>
</comment>
<dbReference type="AlphaFoldDB" id="A0A8K0DUI5"/>
<dbReference type="InterPro" id="IPR002213">
    <property type="entry name" value="UDP_glucos_trans"/>
</dbReference>
<dbReference type="PANTHER" id="PTHR48048">
    <property type="entry name" value="GLYCOSYLTRANSFERASE"/>
    <property type="match status" value="1"/>
</dbReference>
<reference evidence="4" key="1">
    <citation type="submission" date="2020-03" db="EMBL/GenBank/DDBJ databases">
        <title>A high-quality chromosome-level genome assembly of a woody plant with both climbing and erect habits, Rhamnella rubrinervis.</title>
        <authorList>
            <person name="Lu Z."/>
            <person name="Yang Y."/>
            <person name="Zhu X."/>
            <person name="Sun Y."/>
        </authorList>
    </citation>
    <scope>NUCLEOTIDE SEQUENCE</scope>
    <source>
        <strain evidence="4">BYM</strain>
        <tissue evidence="4">Leaf</tissue>
    </source>
</reference>
<dbReference type="EMBL" id="VOIH02000009">
    <property type="protein sequence ID" value="KAF3437747.1"/>
    <property type="molecule type" value="Genomic_DNA"/>
</dbReference>
<evidence type="ECO:0000256" key="2">
    <source>
        <dbReference type="ARBA" id="ARBA00022676"/>
    </source>
</evidence>
<evidence type="ECO:0000256" key="1">
    <source>
        <dbReference type="ARBA" id="ARBA00009995"/>
    </source>
</evidence>
<dbReference type="OrthoDB" id="1191534at2759"/>
<dbReference type="InterPro" id="IPR050481">
    <property type="entry name" value="UDP-glycosyltransf_plant"/>
</dbReference>
<dbReference type="GO" id="GO:0035251">
    <property type="term" value="F:UDP-glucosyltransferase activity"/>
    <property type="evidence" value="ECO:0007669"/>
    <property type="project" value="InterPro"/>
</dbReference>
<evidence type="ECO:0000313" key="5">
    <source>
        <dbReference type="Proteomes" id="UP000796880"/>
    </source>
</evidence>
<keyword evidence="3" id="KW-0808">Transferase</keyword>
<dbReference type="FunFam" id="3.40.50.2000:FF:000056">
    <property type="entry name" value="Glycosyltransferase"/>
    <property type="match status" value="1"/>
</dbReference>
<proteinExistence type="inferred from homology"/>
<gene>
    <name evidence="4" type="ORF">FNV43_RR20503</name>
</gene>
<dbReference type="SUPFAM" id="SSF53756">
    <property type="entry name" value="UDP-Glycosyltransferase/glycogen phosphorylase"/>
    <property type="match status" value="1"/>
</dbReference>
<name>A0A8K0DUI5_9ROSA</name>
<dbReference type="Pfam" id="PF00201">
    <property type="entry name" value="UDPGT"/>
    <property type="match status" value="1"/>
</dbReference>
<keyword evidence="2" id="KW-0328">Glycosyltransferase</keyword>
<dbReference type="CDD" id="cd03784">
    <property type="entry name" value="GT1_Gtf-like"/>
    <property type="match status" value="1"/>
</dbReference>
<organism evidence="4 5">
    <name type="scientific">Rhamnella rubrinervis</name>
    <dbReference type="NCBI Taxonomy" id="2594499"/>
    <lineage>
        <taxon>Eukaryota</taxon>
        <taxon>Viridiplantae</taxon>
        <taxon>Streptophyta</taxon>
        <taxon>Embryophyta</taxon>
        <taxon>Tracheophyta</taxon>
        <taxon>Spermatophyta</taxon>
        <taxon>Magnoliopsida</taxon>
        <taxon>eudicotyledons</taxon>
        <taxon>Gunneridae</taxon>
        <taxon>Pentapetalae</taxon>
        <taxon>rosids</taxon>
        <taxon>fabids</taxon>
        <taxon>Rosales</taxon>
        <taxon>Rhamnaceae</taxon>
        <taxon>rhamnoid group</taxon>
        <taxon>Rhamneae</taxon>
        <taxon>Rhamnella</taxon>
    </lineage>
</organism>
<dbReference type="PANTHER" id="PTHR48048:SF20">
    <property type="entry name" value="GLYCOSYLTRANSFERASE"/>
    <property type="match status" value="1"/>
</dbReference>
<accession>A0A8K0DUI5</accession>
<dbReference type="Proteomes" id="UP000796880">
    <property type="component" value="Unassembled WGS sequence"/>
</dbReference>
<protein>
    <submittedName>
        <fullName evidence="4">Uncharacterized protein</fullName>
    </submittedName>
</protein>
<comment type="caution">
    <text evidence="4">The sequence shown here is derived from an EMBL/GenBank/DDBJ whole genome shotgun (WGS) entry which is preliminary data.</text>
</comment>
<dbReference type="Gene3D" id="3.40.50.2000">
    <property type="entry name" value="Glycogen Phosphorylase B"/>
    <property type="match status" value="1"/>
</dbReference>
<evidence type="ECO:0000256" key="3">
    <source>
        <dbReference type="ARBA" id="ARBA00022679"/>
    </source>
</evidence>
<evidence type="ECO:0000313" key="4">
    <source>
        <dbReference type="EMBL" id="KAF3437747.1"/>
    </source>
</evidence>